<dbReference type="EMBL" id="BAAANE010000008">
    <property type="protein sequence ID" value="GAA1651148.1"/>
    <property type="molecule type" value="Genomic_DNA"/>
</dbReference>
<dbReference type="PANTHER" id="PTHR45138:SF9">
    <property type="entry name" value="DIGUANYLATE CYCLASE DGCM-RELATED"/>
    <property type="match status" value="1"/>
</dbReference>
<evidence type="ECO:0000259" key="1">
    <source>
        <dbReference type="PROSITE" id="PS50887"/>
    </source>
</evidence>
<dbReference type="InterPro" id="IPR000160">
    <property type="entry name" value="GGDEF_dom"/>
</dbReference>
<feature type="domain" description="GGDEF" evidence="1">
    <location>
        <begin position="393"/>
        <end position="522"/>
    </location>
</feature>
<evidence type="ECO:0000313" key="2">
    <source>
        <dbReference type="EMBL" id="GAA1651148.1"/>
    </source>
</evidence>
<evidence type="ECO:0000313" key="3">
    <source>
        <dbReference type="Proteomes" id="UP001501319"/>
    </source>
</evidence>
<dbReference type="NCBIfam" id="TIGR00254">
    <property type="entry name" value="GGDEF"/>
    <property type="match status" value="1"/>
</dbReference>
<dbReference type="CDD" id="cd01949">
    <property type="entry name" value="GGDEF"/>
    <property type="match status" value="1"/>
</dbReference>
<dbReference type="InterPro" id="IPR050469">
    <property type="entry name" value="Diguanylate_Cyclase"/>
</dbReference>
<keyword evidence="3" id="KW-1185">Reference proteome</keyword>
<comment type="caution">
    <text evidence="2">The sequence shown here is derived from an EMBL/GenBank/DDBJ whole genome shotgun (WGS) entry which is preliminary data.</text>
</comment>
<dbReference type="InterPro" id="IPR011990">
    <property type="entry name" value="TPR-like_helical_dom_sf"/>
</dbReference>
<gene>
    <name evidence="2" type="ORF">GCM10009744_48500</name>
</gene>
<proteinExistence type="predicted"/>
<dbReference type="Gene3D" id="1.25.40.10">
    <property type="entry name" value="Tetratricopeptide repeat domain"/>
    <property type="match status" value="1"/>
</dbReference>
<organism evidence="2 3">
    <name type="scientific">Kribbella alba</name>
    <dbReference type="NCBI Taxonomy" id="190197"/>
    <lineage>
        <taxon>Bacteria</taxon>
        <taxon>Bacillati</taxon>
        <taxon>Actinomycetota</taxon>
        <taxon>Actinomycetes</taxon>
        <taxon>Propionibacteriales</taxon>
        <taxon>Kribbellaceae</taxon>
        <taxon>Kribbella</taxon>
    </lineage>
</organism>
<dbReference type="RefSeq" id="WP_344114342.1">
    <property type="nucleotide sequence ID" value="NZ_BAAANE010000008.1"/>
</dbReference>
<dbReference type="SUPFAM" id="SSF55073">
    <property type="entry name" value="Nucleotide cyclase"/>
    <property type="match status" value="1"/>
</dbReference>
<dbReference type="SUPFAM" id="SSF48452">
    <property type="entry name" value="TPR-like"/>
    <property type="match status" value="1"/>
</dbReference>
<sequence>MRETSGVTARIAAAMTRAQSGNPAEAAADLRRLLAELGPEPTHERAAAEYVRAVAAHHGNDAEEALDAVDGCIRVSRAIGEPGWEANALALRIVTLIRTGEGGDSVADLVAAENALSQTRDSGLAGWAHTGLGYAYDLLRLFELCIPHFELAAETDSDPLGLPESPAINRLNLAESNLRWAHELERLGDPAYDEEIRRRHVEARRWAGEAIEVIVQADLIGYWPMTGRMWLAACDRDTDPAGAAIVLKDCRDQLAKLGSLELAAIAGAYLAKAYAAAGRIDDAMETAARAATELPPTSDPPVEALVRHTAVQIVADSGDVGAVAGLQYARAITRGWWAERLRGLYAVRSALANHELSIRHDAEWRAAREDPLTGVGNRRALDERMSLAVDSGRSVAVIAIDVDNLKVVNDSHGHSCGDDVLRRVAQLLTEQCRAEDVVARAGGDEFVVVLDNPDERGARELVERIRAAAEQVATTAAEPWFAMLRLSIGQATSTDGTPVGDLLTEADRRMYSEKRRRRPASS</sequence>
<protein>
    <recommendedName>
        <fullName evidence="1">GGDEF domain-containing protein</fullName>
    </recommendedName>
</protein>
<name>A0ABN2FKR6_9ACTN</name>
<accession>A0ABN2FKR6</accession>
<dbReference type="Proteomes" id="UP001501319">
    <property type="component" value="Unassembled WGS sequence"/>
</dbReference>
<dbReference type="Gene3D" id="3.30.70.270">
    <property type="match status" value="1"/>
</dbReference>
<dbReference type="Pfam" id="PF00990">
    <property type="entry name" value="GGDEF"/>
    <property type="match status" value="1"/>
</dbReference>
<dbReference type="PROSITE" id="PS50887">
    <property type="entry name" value="GGDEF"/>
    <property type="match status" value="1"/>
</dbReference>
<dbReference type="PANTHER" id="PTHR45138">
    <property type="entry name" value="REGULATORY COMPONENTS OF SENSORY TRANSDUCTION SYSTEM"/>
    <property type="match status" value="1"/>
</dbReference>
<dbReference type="SMART" id="SM00267">
    <property type="entry name" value="GGDEF"/>
    <property type="match status" value="1"/>
</dbReference>
<reference evidence="2 3" key="1">
    <citation type="journal article" date="2019" name="Int. J. Syst. Evol. Microbiol.">
        <title>The Global Catalogue of Microorganisms (GCM) 10K type strain sequencing project: providing services to taxonomists for standard genome sequencing and annotation.</title>
        <authorList>
            <consortium name="The Broad Institute Genomics Platform"/>
            <consortium name="The Broad Institute Genome Sequencing Center for Infectious Disease"/>
            <person name="Wu L."/>
            <person name="Ma J."/>
        </authorList>
    </citation>
    <scope>NUCLEOTIDE SEQUENCE [LARGE SCALE GENOMIC DNA]</scope>
    <source>
        <strain evidence="2 3">JCM 14306</strain>
    </source>
</reference>
<dbReference type="InterPro" id="IPR043128">
    <property type="entry name" value="Rev_trsase/Diguanyl_cyclase"/>
</dbReference>
<dbReference type="InterPro" id="IPR029787">
    <property type="entry name" value="Nucleotide_cyclase"/>
</dbReference>